<evidence type="ECO:0000256" key="4">
    <source>
        <dbReference type="ARBA" id="ARBA00023242"/>
    </source>
</evidence>
<dbReference type="PANTHER" id="PTHR33124">
    <property type="entry name" value="TRANSCRIPTION FACTOR IBH1-LIKE 1"/>
    <property type="match status" value="1"/>
</dbReference>
<comment type="subcellular location">
    <subcellularLocation>
        <location evidence="1">Nucleus</location>
    </subcellularLocation>
</comment>
<keyword evidence="6" id="KW-1185">Reference proteome</keyword>
<keyword evidence="2" id="KW-0805">Transcription regulation</keyword>
<dbReference type="AlphaFoldDB" id="A0A8T2SZH1"/>
<dbReference type="EMBL" id="CM035421">
    <property type="protein sequence ID" value="KAH7387940.1"/>
    <property type="molecule type" value="Genomic_DNA"/>
</dbReference>
<dbReference type="GO" id="GO:0006355">
    <property type="term" value="P:regulation of DNA-templated transcription"/>
    <property type="evidence" value="ECO:0007669"/>
    <property type="project" value="InterPro"/>
</dbReference>
<evidence type="ECO:0000313" key="6">
    <source>
        <dbReference type="Proteomes" id="UP000825935"/>
    </source>
</evidence>
<dbReference type="PANTHER" id="PTHR33124:SF12">
    <property type="entry name" value="TRANSCRIPTION FACTOR BHLH148"/>
    <property type="match status" value="1"/>
</dbReference>
<evidence type="ECO:0000256" key="1">
    <source>
        <dbReference type="ARBA" id="ARBA00004123"/>
    </source>
</evidence>
<evidence type="ECO:0000313" key="5">
    <source>
        <dbReference type="EMBL" id="KAH7387940.1"/>
    </source>
</evidence>
<evidence type="ECO:0000256" key="2">
    <source>
        <dbReference type="ARBA" id="ARBA00023015"/>
    </source>
</evidence>
<reference evidence="5" key="1">
    <citation type="submission" date="2021-08" db="EMBL/GenBank/DDBJ databases">
        <title>WGS assembly of Ceratopteris richardii.</title>
        <authorList>
            <person name="Marchant D.B."/>
            <person name="Chen G."/>
            <person name="Jenkins J."/>
            <person name="Shu S."/>
            <person name="Leebens-Mack J."/>
            <person name="Grimwood J."/>
            <person name="Schmutz J."/>
            <person name="Soltis P."/>
            <person name="Soltis D."/>
            <person name="Chen Z.-H."/>
        </authorList>
    </citation>
    <scope>NUCLEOTIDE SEQUENCE</scope>
    <source>
        <strain evidence="5">Whitten #5841</strain>
        <tissue evidence="5">Leaf</tissue>
    </source>
</reference>
<proteinExistence type="predicted"/>
<protein>
    <submittedName>
        <fullName evidence="5">Uncharacterized protein</fullName>
    </submittedName>
</protein>
<dbReference type="CDD" id="cd11444">
    <property type="entry name" value="bHLH_AtIBH1_like"/>
    <property type="match status" value="1"/>
</dbReference>
<gene>
    <name evidence="5" type="ORF">KP509_16G049700</name>
</gene>
<accession>A0A8T2SZH1</accession>
<dbReference type="GO" id="GO:0005634">
    <property type="term" value="C:nucleus"/>
    <property type="evidence" value="ECO:0007669"/>
    <property type="project" value="UniProtKB-SubCell"/>
</dbReference>
<dbReference type="Proteomes" id="UP000825935">
    <property type="component" value="Chromosome 16"/>
</dbReference>
<evidence type="ECO:0000256" key="3">
    <source>
        <dbReference type="ARBA" id="ARBA00023163"/>
    </source>
</evidence>
<keyword evidence="3" id="KW-0804">Transcription</keyword>
<sequence>MHCEATSMHEMVDNQSACDKYMEDLLPLLRGIYGLRPVGGNEGFVAQGEKAKLVRLAADVCLVKVAGANALWARALLGTLVARSHMRTSIARSSNVLSSRPCSHAGFLDAEMVHELLYVLLNADGNRKDFRFDLRSHVMAAKNDKRCRIKSILPCGNICKVRWRSNRARSYMQGFHHRLRNARSYGQTRRRQTMNWNKFYRIVQTRDNHIGIKSRTNKFSGSVETCAGRNHPKLEVHARDFHASSRSSKSFSMSGQLEDLQQIIPGGPLLMDPACLFKETALYILALKMQVHSLSLLASNFSSTYQIT</sequence>
<comment type="caution">
    <text evidence="5">The sequence shown here is derived from an EMBL/GenBank/DDBJ whole genome shotgun (WGS) entry which is preliminary data.</text>
</comment>
<dbReference type="InterPro" id="IPR044549">
    <property type="entry name" value="bHLH_AtIBH1-like"/>
</dbReference>
<keyword evidence="4" id="KW-0539">Nucleus</keyword>
<dbReference type="OrthoDB" id="1935502at2759"/>
<name>A0A8T2SZH1_CERRI</name>
<dbReference type="InterPro" id="IPR044660">
    <property type="entry name" value="IBH1-like"/>
</dbReference>
<organism evidence="5 6">
    <name type="scientific">Ceratopteris richardii</name>
    <name type="common">Triangle waterfern</name>
    <dbReference type="NCBI Taxonomy" id="49495"/>
    <lineage>
        <taxon>Eukaryota</taxon>
        <taxon>Viridiplantae</taxon>
        <taxon>Streptophyta</taxon>
        <taxon>Embryophyta</taxon>
        <taxon>Tracheophyta</taxon>
        <taxon>Polypodiopsida</taxon>
        <taxon>Polypodiidae</taxon>
        <taxon>Polypodiales</taxon>
        <taxon>Pteridineae</taxon>
        <taxon>Pteridaceae</taxon>
        <taxon>Parkerioideae</taxon>
        <taxon>Ceratopteris</taxon>
    </lineage>
</organism>